<dbReference type="Proteomes" id="UP001066276">
    <property type="component" value="Chromosome 1_1"/>
</dbReference>
<proteinExistence type="predicted"/>
<accession>A0AAV7WLH8</accession>
<evidence type="ECO:0000313" key="3">
    <source>
        <dbReference type="Proteomes" id="UP001066276"/>
    </source>
</evidence>
<name>A0AAV7WLH8_PLEWA</name>
<gene>
    <name evidence="2" type="ORF">NDU88_001287</name>
</gene>
<evidence type="ECO:0000256" key="1">
    <source>
        <dbReference type="SAM" id="MobiDB-lite"/>
    </source>
</evidence>
<feature type="compositionally biased region" description="Polar residues" evidence="1">
    <location>
        <begin position="1"/>
        <end position="11"/>
    </location>
</feature>
<feature type="region of interest" description="Disordered" evidence="1">
    <location>
        <begin position="1"/>
        <end position="53"/>
    </location>
</feature>
<dbReference type="EMBL" id="JANPWB010000001">
    <property type="protein sequence ID" value="KAJ1213655.1"/>
    <property type="molecule type" value="Genomic_DNA"/>
</dbReference>
<dbReference type="AlphaFoldDB" id="A0AAV7WLH8"/>
<sequence length="157" mass="17009">MSKSPATTSTKFTKKAVGQSESKSISSGIRALQHSGSQGRRPPMATAKSHSWGTATTTAKSRCELQHYVCFVRYVRHNHSRDHRRNHSDPPSGMLSAPSAPHSRLGGGREVWASGGSSSDRLRLFLLALLRVSVGVSRQNLVTSVVNPVFGKKSMLI</sequence>
<feature type="region of interest" description="Disordered" evidence="1">
    <location>
        <begin position="79"/>
        <end position="116"/>
    </location>
</feature>
<protein>
    <submittedName>
        <fullName evidence="2">Uncharacterized protein</fullName>
    </submittedName>
</protein>
<keyword evidence="3" id="KW-1185">Reference proteome</keyword>
<reference evidence="2" key="1">
    <citation type="journal article" date="2022" name="bioRxiv">
        <title>Sequencing and chromosome-scale assembly of the giantPleurodeles waltlgenome.</title>
        <authorList>
            <person name="Brown T."/>
            <person name="Elewa A."/>
            <person name="Iarovenko S."/>
            <person name="Subramanian E."/>
            <person name="Araus A.J."/>
            <person name="Petzold A."/>
            <person name="Susuki M."/>
            <person name="Suzuki K.-i.T."/>
            <person name="Hayashi T."/>
            <person name="Toyoda A."/>
            <person name="Oliveira C."/>
            <person name="Osipova E."/>
            <person name="Leigh N.D."/>
            <person name="Simon A."/>
            <person name="Yun M.H."/>
        </authorList>
    </citation>
    <scope>NUCLEOTIDE SEQUENCE</scope>
    <source>
        <strain evidence="2">20211129_DDA</strain>
        <tissue evidence="2">Liver</tissue>
    </source>
</reference>
<evidence type="ECO:0000313" key="2">
    <source>
        <dbReference type="EMBL" id="KAJ1213655.1"/>
    </source>
</evidence>
<organism evidence="2 3">
    <name type="scientific">Pleurodeles waltl</name>
    <name type="common">Iberian ribbed newt</name>
    <dbReference type="NCBI Taxonomy" id="8319"/>
    <lineage>
        <taxon>Eukaryota</taxon>
        <taxon>Metazoa</taxon>
        <taxon>Chordata</taxon>
        <taxon>Craniata</taxon>
        <taxon>Vertebrata</taxon>
        <taxon>Euteleostomi</taxon>
        <taxon>Amphibia</taxon>
        <taxon>Batrachia</taxon>
        <taxon>Caudata</taxon>
        <taxon>Salamandroidea</taxon>
        <taxon>Salamandridae</taxon>
        <taxon>Pleurodelinae</taxon>
        <taxon>Pleurodeles</taxon>
    </lineage>
</organism>
<comment type="caution">
    <text evidence="2">The sequence shown here is derived from an EMBL/GenBank/DDBJ whole genome shotgun (WGS) entry which is preliminary data.</text>
</comment>